<evidence type="ECO:0000256" key="7">
    <source>
        <dbReference type="ARBA" id="ARBA00007490"/>
    </source>
</evidence>
<evidence type="ECO:0000256" key="14">
    <source>
        <dbReference type="ARBA" id="ARBA00022840"/>
    </source>
</evidence>
<dbReference type="CDD" id="cd00544">
    <property type="entry name" value="CobU"/>
    <property type="match status" value="1"/>
</dbReference>
<dbReference type="Gene3D" id="3.40.50.300">
    <property type="entry name" value="P-loop containing nucleotide triphosphate hydrolases"/>
    <property type="match status" value="1"/>
</dbReference>
<evidence type="ECO:0000256" key="1">
    <source>
        <dbReference type="ARBA" id="ARBA00000312"/>
    </source>
</evidence>
<evidence type="ECO:0000256" key="6">
    <source>
        <dbReference type="ARBA" id="ARBA00005159"/>
    </source>
</evidence>
<evidence type="ECO:0000256" key="8">
    <source>
        <dbReference type="ARBA" id="ARBA00012016"/>
    </source>
</evidence>
<comment type="pathway">
    <text evidence="5">Cofactor biosynthesis; adenosylcobalamin biosynthesis; adenosylcobalamin from cob(II)yrinate a,c-diamide: step 6/7.</text>
</comment>
<evidence type="ECO:0000256" key="10">
    <source>
        <dbReference type="ARBA" id="ARBA00022573"/>
    </source>
</evidence>
<evidence type="ECO:0000256" key="4">
    <source>
        <dbReference type="ARBA" id="ARBA00003889"/>
    </source>
</evidence>
<evidence type="ECO:0000256" key="5">
    <source>
        <dbReference type="ARBA" id="ARBA00004692"/>
    </source>
</evidence>
<gene>
    <name evidence="18" type="ORF">ACFFHF_23945</name>
</gene>
<dbReference type="EC" id="2.7.1.156" evidence="8"/>
<reference evidence="18 19" key="1">
    <citation type="submission" date="2024-09" db="EMBL/GenBank/DDBJ databases">
        <authorList>
            <person name="Sun Q."/>
            <person name="Mori K."/>
        </authorList>
    </citation>
    <scope>NUCLEOTIDE SEQUENCE [LARGE SCALE GENOMIC DNA]</scope>
    <source>
        <strain evidence="18 19">CGMCC 1.9126</strain>
    </source>
</reference>
<evidence type="ECO:0000256" key="11">
    <source>
        <dbReference type="ARBA" id="ARBA00022679"/>
    </source>
</evidence>
<comment type="caution">
    <text evidence="18">The sequence shown here is derived from an EMBL/GenBank/DDBJ whole genome shotgun (WGS) entry which is preliminary data.</text>
</comment>
<dbReference type="GO" id="GO:0016301">
    <property type="term" value="F:kinase activity"/>
    <property type="evidence" value="ECO:0007669"/>
    <property type="project" value="UniProtKB-KW"/>
</dbReference>
<evidence type="ECO:0000256" key="15">
    <source>
        <dbReference type="ARBA" id="ARBA00023134"/>
    </source>
</evidence>
<proteinExistence type="inferred from homology"/>
<evidence type="ECO:0000256" key="9">
    <source>
        <dbReference type="ARBA" id="ARBA00012523"/>
    </source>
</evidence>
<keyword evidence="11" id="KW-0808">Transferase</keyword>
<evidence type="ECO:0000256" key="13">
    <source>
        <dbReference type="ARBA" id="ARBA00022777"/>
    </source>
</evidence>
<dbReference type="Pfam" id="PF02283">
    <property type="entry name" value="CobU"/>
    <property type="match status" value="1"/>
</dbReference>
<keyword evidence="14" id="KW-0067">ATP-binding</keyword>
<evidence type="ECO:0000313" key="18">
    <source>
        <dbReference type="EMBL" id="MFC0478244.1"/>
    </source>
</evidence>
<sequence length="202" mass="23076">MAEAGQLIFISGGVRSGKSSFAEKTAMELTKKTQGNLHYIASGVAFDEEMKDRIKRHQQQRNEGEHQWVTWEEPYFLHNLSTVFQPNDIVLFDCLTNLLNNRLFQTEERLMDPSFHKEIRISIIEGILSVQKSCHTLIVVSNEILNEPIHSSDLVLVYAKILGRLNQQVVARAKEAYLVEAGIPICMKKEDDDVVFRDGRSM</sequence>
<comment type="catalytic activity">
    <reaction evidence="2">
        <text>adenosylcob(III)inamide phosphate + GTP + H(+) = adenosylcob(III)inamide-GDP + diphosphate</text>
        <dbReference type="Rhea" id="RHEA:22712"/>
        <dbReference type="ChEBI" id="CHEBI:15378"/>
        <dbReference type="ChEBI" id="CHEBI:33019"/>
        <dbReference type="ChEBI" id="CHEBI:37565"/>
        <dbReference type="ChEBI" id="CHEBI:58502"/>
        <dbReference type="ChEBI" id="CHEBI:60487"/>
        <dbReference type="EC" id="2.7.7.62"/>
    </reaction>
</comment>
<evidence type="ECO:0000256" key="12">
    <source>
        <dbReference type="ARBA" id="ARBA00022741"/>
    </source>
</evidence>
<dbReference type="GO" id="GO:0016779">
    <property type="term" value="F:nucleotidyltransferase activity"/>
    <property type="evidence" value="ECO:0007669"/>
    <property type="project" value="UniProtKB-KW"/>
</dbReference>
<evidence type="ECO:0000256" key="17">
    <source>
        <dbReference type="ARBA" id="ARBA00030571"/>
    </source>
</evidence>
<comment type="similarity">
    <text evidence="7">Belongs to the CobU/CobP family.</text>
</comment>
<evidence type="ECO:0000256" key="3">
    <source>
        <dbReference type="ARBA" id="ARBA00001522"/>
    </source>
</evidence>
<dbReference type="SUPFAM" id="SSF52540">
    <property type="entry name" value="P-loop containing nucleoside triphosphate hydrolases"/>
    <property type="match status" value="1"/>
</dbReference>
<name>A0ABV6KYC8_9BACI</name>
<comment type="pathway">
    <text evidence="6">Cofactor biosynthesis; adenosylcobalamin biosynthesis; adenosylcobalamin from cob(II)yrinate a,c-diamide: step 5/7.</text>
</comment>
<organism evidence="18 19">
    <name type="scientific">Robertmurraya beringensis</name>
    <dbReference type="NCBI Taxonomy" id="641660"/>
    <lineage>
        <taxon>Bacteria</taxon>
        <taxon>Bacillati</taxon>
        <taxon>Bacillota</taxon>
        <taxon>Bacilli</taxon>
        <taxon>Bacillales</taxon>
        <taxon>Bacillaceae</taxon>
        <taxon>Robertmurraya</taxon>
    </lineage>
</organism>
<dbReference type="Proteomes" id="UP001589738">
    <property type="component" value="Unassembled WGS sequence"/>
</dbReference>
<dbReference type="InterPro" id="IPR003203">
    <property type="entry name" value="CobU/CobP"/>
</dbReference>
<dbReference type="EC" id="2.7.7.62" evidence="9"/>
<dbReference type="InterPro" id="IPR027417">
    <property type="entry name" value="P-loop_NTPase"/>
</dbReference>
<comment type="function">
    <text evidence="4">Catalyzes ATP-dependent phosphorylation of adenosylcobinamide and addition of GMP to adenosylcobinamide phosphate.</text>
</comment>
<dbReference type="PIRSF" id="PIRSF006135">
    <property type="entry name" value="CobU"/>
    <property type="match status" value="1"/>
</dbReference>
<evidence type="ECO:0000313" key="19">
    <source>
        <dbReference type="Proteomes" id="UP001589738"/>
    </source>
</evidence>
<keyword evidence="10" id="KW-0169">Cobalamin biosynthesis</keyword>
<keyword evidence="12" id="KW-0547">Nucleotide-binding</keyword>
<keyword evidence="19" id="KW-1185">Reference proteome</keyword>
<keyword evidence="13 18" id="KW-0418">Kinase</keyword>
<dbReference type="PANTHER" id="PTHR34848:SF1">
    <property type="entry name" value="BIFUNCTIONAL ADENOSYLCOBALAMIN BIOSYNTHESIS PROTEIN COBU"/>
    <property type="match status" value="1"/>
</dbReference>
<protein>
    <recommendedName>
        <fullName evidence="16">Adenosylcobinamide kinase</fullName>
        <ecNumber evidence="8">2.7.1.156</ecNumber>
        <ecNumber evidence="9">2.7.7.62</ecNumber>
    </recommendedName>
    <alternativeName>
        <fullName evidence="17">Adenosylcobinamide-phosphate guanylyltransferase</fullName>
    </alternativeName>
</protein>
<dbReference type="EMBL" id="JBHLUU010000128">
    <property type="protein sequence ID" value="MFC0478244.1"/>
    <property type="molecule type" value="Genomic_DNA"/>
</dbReference>
<comment type="catalytic activity">
    <reaction evidence="3">
        <text>adenosylcob(III)inamide + GTP = adenosylcob(III)inamide phosphate + GDP + H(+)</text>
        <dbReference type="Rhea" id="RHEA:15765"/>
        <dbReference type="ChEBI" id="CHEBI:2480"/>
        <dbReference type="ChEBI" id="CHEBI:15378"/>
        <dbReference type="ChEBI" id="CHEBI:37565"/>
        <dbReference type="ChEBI" id="CHEBI:58189"/>
        <dbReference type="ChEBI" id="CHEBI:58502"/>
        <dbReference type="EC" id="2.7.1.156"/>
    </reaction>
</comment>
<comment type="catalytic activity">
    <reaction evidence="1">
        <text>adenosylcob(III)inamide + ATP = adenosylcob(III)inamide phosphate + ADP + H(+)</text>
        <dbReference type="Rhea" id="RHEA:15769"/>
        <dbReference type="ChEBI" id="CHEBI:2480"/>
        <dbReference type="ChEBI" id="CHEBI:15378"/>
        <dbReference type="ChEBI" id="CHEBI:30616"/>
        <dbReference type="ChEBI" id="CHEBI:58502"/>
        <dbReference type="ChEBI" id="CHEBI:456216"/>
        <dbReference type="EC" id="2.7.1.156"/>
    </reaction>
</comment>
<keyword evidence="18" id="KW-0548">Nucleotidyltransferase</keyword>
<evidence type="ECO:0000256" key="2">
    <source>
        <dbReference type="ARBA" id="ARBA00000711"/>
    </source>
</evidence>
<dbReference type="PANTHER" id="PTHR34848">
    <property type="match status" value="1"/>
</dbReference>
<evidence type="ECO:0000256" key="16">
    <source>
        <dbReference type="ARBA" id="ARBA00029570"/>
    </source>
</evidence>
<accession>A0ABV6KYC8</accession>
<keyword evidence="15" id="KW-0342">GTP-binding</keyword>
<dbReference type="RefSeq" id="WP_160546303.1">
    <property type="nucleotide sequence ID" value="NZ_JBHLUU010000128.1"/>
</dbReference>